<protein>
    <submittedName>
        <fullName evidence="2">Uncharacterized protein</fullName>
    </submittedName>
</protein>
<sequence length="190" mass="20681">MLRLWLAVCAANCPRSLRRSSASSAWSDSFSSTEKGRETQDTVPGSELRASRACSLIDLAIGLPHCSQDSQDSQDNQERAQQAKIPKVCVTVCETGASLLRACPAPPRFASSSDYPVPRTPYPVRIPHTSVHPEQLSGVVSRHSPKVPGEMGSSASILTTPGWFQTQDTSERICFQPPNLRWNTASHHPS</sequence>
<comment type="caution">
    <text evidence="2">The sequence shown here is derived from an EMBL/GenBank/DDBJ whole genome shotgun (WGS) entry which is preliminary data.</text>
</comment>
<proteinExistence type="predicted"/>
<organism evidence="2 3">
    <name type="scientific">Lasiosphaeria hispida</name>
    <dbReference type="NCBI Taxonomy" id="260671"/>
    <lineage>
        <taxon>Eukaryota</taxon>
        <taxon>Fungi</taxon>
        <taxon>Dikarya</taxon>
        <taxon>Ascomycota</taxon>
        <taxon>Pezizomycotina</taxon>
        <taxon>Sordariomycetes</taxon>
        <taxon>Sordariomycetidae</taxon>
        <taxon>Sordariales</taxon>
        <taxon>Lasiosphaeriaceae</taxon>
        <taxon>Lasiosphaeria</taxon>
    </lineage>
</organism>
<accession>A0AAJ0HT91</accession>
<evidence type="ECO:0000313" key="2">
    <source>
        <dbReference type="EMBL" id="KAK3362333.1"/>
    </source>
</evidence>
<dbReference type="AlphaFoldDB" id="A0AAJ0HT91"/>
<gene>
    <name evidence="2" type="ORF">B0T25DRAFT_4058</name>
</gene>
<keyword evidence="3" id="KW-1185">Reference proteome</keyword>
<name>A0AAJ0HT91_9PEZI</name>
<feature type="region of interest" description="Disordered" evidence="1">
    <location>
        <begin position="24"/>
        <end position="47"/>
    </location>
</feature>
<feature type="region of interest" description="Disordered" evidence="1">
    <location>
        <begin position="134"/>
        <end position="154"/>
    </location>
</feature>
<evidence type="ECO:0000313" key="3">
    <source>
        <dbReference type="Proteomes" id="UP001275084"/>
    </source>
</evidence>
<reference evidence="2" key="1">
    <citation type="journal article" date="2023" name="Mol. Phylogenet. Evol.">
        <title>Genome-scale phylogeny and comparative genomics of the fungal order Sordariales.</title>
        <authorList>
            <person name="Hensen N."/>
            <person name="Bonometti L."/>
            <person name="Westerberg I."/>
            <person name="Brannstrom I.O."/>
            <person name="Guillou S."/>
            <person name="Cros-Aarteil S."/>
            <person name="Calhoun S."/>
            <person name="Haridas S."/>
            <person name="Kuo A."/>
            <person name="Mondo S."/>
            <person name="Pangilinan J."/>
            <person name="Riley R."/>
            <person name="LaButti K."/>
            <person name="Andreopoulos B."/>
            <person name="Lipzen A."/>
            <person name="Chen C."/>
            <person name="Yan M."/>
            <person name="Daum C."/>
            <person name="Ng V."/>
            <person name="Clum A."/>
            <person name="Steindorff A."/>
            <person name="Ohm R.A."/>
            <person name="Martin F."/>
            <person name="Silar P."/>
            <person name="Natvig D.O."/>
            <person name="Lalanne C."/>
            <person name="Gautier V."/>
            <person name="Ament-Velasquez S.L."/>
            <person name="Kruys A."/>
            <person name="Hutchinson M.I."/>
            <person name="Powell A.J."/>
            <person name="Barry K."/>
            <person name="Miller A.N."/>
            <person name="Grigoriev I.V."/>
            <person name="Debuchy R."/>
            <person name="Gladieux P."/>
            <person name="Hiltunen Thoren M."/>
            <person name="Johannesson H."/>
        </authorList>
    </citation>
    <scope>NUCLEOTIDE SEQUENCE</scope>
    <source>
        <strain evidence="2">CBS 955.72</strain>
    </source>
</reference>
<reference evidence="2" key="2">
    <citation type="submission" date="2023-06" db="EMBL/GenBank/DDBJ databases">
        <authorList>
            <consortium name="Lawrence Berkeley National Laboratory"/>
            <person name="Haridas S."/>
            <person name="Hensen N."/>
            <person name="Bonometti L."/>
            <person name="Westerberg I."/>
            <person name="Brannstrom I.O."/>
            <person name="Guillou S."/>
            <person name="Cros-Aarteil S."/>
            <person name="Calhoun S."/>
            <person name="Kuo A."/>
            <person name="Mondo S."/>
            <person name="Pangilinan J."/>
            <person name="Riley R."/>
            <person name="Labutti K."/>
            <person name="Andreopoulos B."/>
            <person name="Lipzen A."/>
            <person name="Chen C."/>
            <person name="Yanf M."/>
            <person name="Daum C."/>
            <person name="Ng V."/>
            <person name="Clum A."/>
            <person name="Steindorff A."/>
            <person name="Ohm R."/>
            <person name="Martin F."/>
            <person name="Silar P."/>
            <person name="Natvig D."/>
            <person name="Lalanne C."/>
            <person name="Gautier V."/>
            <person name="Ament-Velasquez S.L."/>
            <person name="Kruys A."/>
            <person name="Hutchinson M.I."/>
            <person name="Powell A.J."/>
            <person name="Barry K."/>
            <person name="Miller A.N."/>
            <person name="Grigoriev I.V."/>
            <person name="Debuchy R."/>
            <person name="Gladieux P."/>
            <person name="Thoren M.H."/>
            <person name="Johannesson H."/>
        </authorList>
    </citation>
    <scope>NUCLEOTIDE SEQUENCE</scope>
    <source>
        <strain evidence="2">CBS 955.72</strain>
    </source>
</reference>
<dbReference type="Proteomes" id="UP001275084">
    <property type="component" value="Unassembled WGS sequence"/>
</dbReference>
<dbReference type="EMBL" id="JAUIQD010000001">
    <property type="protein sequence ID" value="KAK3362333.1"/>
    <property type="molecule type" value="Genomic_DNA"/>
</dbReference>
<evidence type="ECO:0000256" key="1">
    <source>
        <dbReference type="SAM" id="MobiDB-lite"/>
    </source>
</evidence>